<dbReference type="Proteomes" id="UP000256629">
    <property type="component" value="Unassembled WGS sequence"/>
</dbReference>
<evidence type="ECO:0000313" key="1">
    <source>
        <dbReference type="EMBL" id="RED46065.1"/>
    </source>
</evidence>
<dbReference type="EMBL" id="QRDX01000007">
    <property type="protein sequence ID" value="RED46065.1"/>
    <property type="molecule type" value="Genomic_DNA"/>
</dbReference>
<protein>
    <recommendedName>
        <fullName evidence="3">Lipocalin-like protein</fullName>
    </recommendedName>
</protein>
<sequence>MMKKYPYLTFILLIVFASCNTNNKKTDTPIEVEKMEEYPLQGVWEIHSYVNYRGDTTDTIWPSNERKQRKMFSKSKVMWSKLRTFDSLDWFGVGDYTLKDGIFTEELDYGSKPVNKIIETSNKWTFNAVVTEDSFSQITVDSSGNYIYAENYIRVD</sequence>
<dbReference type="PROSITE" id="PS51257">
    <property type="entry name" value="PROKAR_LIPOPROTEIN"/>
    <property type="match status" value="1"/>
</dbReference>
<reference evidence="1 2" key="1">
    <citation type="submission" date="2018-07" db="EMBL/GenBank/DDBJ databases">
        <title>Genomic Encyclopedia of Type Strains, Phase III (KMG-III): the genomes of soil and plant-associated and newly described type strains.</title>
        <authorList>
            <person name="Whitman W."/>
        </authorList>
    </citation>
    <scope>NUCLEOTIDE SEQUENCE [LARGE SCALE GENOMIC DNA]</scope>
    <source>
        <strain evidence="1 2">CECT 8487</strain>
    </source>
</reference>
<dbReference type="AlphaFoldDB" id="A0A3D9H9A3"/>
<comment type="caution">
    <text evidence="1">The sequence shown here is derived from an EMBL/GenBank/DDBJ whole genome shotgun (WGS) entry which is preliminary data.</text>
</comment>
<name>A0A3D9H9A3_9FLAO</name>
<accession>A0A3D9H9A3</accession>
<proteinExistence type="predicted"/>
<dbReference type="RefSeq" id="WP_147297774.1">
    <property type="nucleotide sequence ID" value="NZ_QRDX01000007.1"/>
</dbReference>
<dbReference type="OrthoDB" id="1441376at2"/>
<evidence type="ECO:0008006" key="3">
    <source>
        <dbReference type="Google" id="ProtNLM"/>
    </source>
</evidence>
<keyword evidence="2" id="KW-1185">Reference proteome</keyword>
<organism evidence="1 2">
    <name type="scientific">Seonamhaeicola aphaedonensis</name>
    <dbReference type="NCBI Taxonomy" id="1461338"/>
    <lineage>
        <taxon>Bacteria</taxon>
        <taxon>Pseudomonadati</taxon>
        <taxon>Bacteroidota</taxon>
        <taxon>Flavobacteriia</taxon>
        <taxon>Flavobacteriales</taxon>
        <taxon>Flavobacteriaceae</taxon>
    </lineage>
</organism>
<gene>
    <name evidence="1" type="ORF">DFQ02_107214</name>
</gene>
<evidence type="ECO:0000313" key="2">
    <source>
        <dbReference type="Proteomes" id="UP000256629"/>
    </source>
</evidence>